<dbReference type="EMBL" id="MH460460">
    <property type="protein sequence ID" value="AXG66681.1"/>
    <property type="molecule type" value="Genomic_DNA"/>
</dbReference>
<accession>A0A384ZWR8</accession>
<sequence>MTIANRVDPIQAVRYYESNQETESAKRRAELNHSHASSVSCKVSFSDLYHNAIAKCKGE</sequence>
<evidence type="ECO:0000313" key="1">
    <source>
        <dbReference type="EMBL" id="AXG66681.1"/>
    </source>
</evidence>
<proteinExistence type="predicted"/>
<evidence type="ECO:0000313" key="2">
    <source>
        <dbReference type="Proteomes" id="UP000263742"/>
    </source>
</evidence>
<gene>
    <name evidence="1" type="ORF">JA13_278</name>
</gene>
<dbReference type="Proteomes" id="UP000263742">
    <property type="component" value="Segment"/>
</dbReference>
<reference evidence="1 2" key="1">
    <citation type="journal article" date="2018" name="Front. Microbiol.">
        <title>Jumbo Bacteriophages Are Represented Within an Increasing Diversity of Environmental Viruses Infecting the Emerging Phytopathogen, Dickeya solani.</title>
        <authorList>
            <person name="Day A.W."/>
            <person name="Ahn J."/>
            <person name="Salmond G.P.C."/>
        </authorList>
    </citation>
    <scope>NUCLEOTIDE SEQUENCE [LARGE SCALE GENOMIC DNA]</scope>
</reference>
<organism evidence="1 2">
    <name type="scientific">Dickeya phage vB_DsoM_JA13</name>
    <dbReference type="NCBI Taxonomy" id="2283030"/>
    <lineage>
        <taxon>Viruses</taxon>
        <taxon>Duplodnaviria</taxon>
        <taxon>Heunggongvirae</taxon>
        <taxon>Uroviricota</taxon>
        <taxon>Caudoviricetes</taxon>
        <taxon>Salmondvirus</taxon>
        <taxon>Salmondvirus JA11</taxon>
    </lineage>
</organism>
<name>A0A384ZWR8_9CAUD</name>
<protein>
    <submittedName>
        <fullName evidence="1">Uncharacterized protein</fullName>
    </submittedName>
</protein>